<evidence type="ECO:0000313" key="2">
    <source>
        <dbReference type="EMBL" id="GEU65104.1"/>
    </source>
</evidence>
<feature type="compositionally biased region" description="Low complexity" evidence="1">
    <location>
        <begin position="156"/>
        <end position="173"/>
    </location>
</feature>
<gene>
    <name evidence="2" type="ORF">Tci_037082</name>
</gene>
<evidence type="ECO:0000256" key="1">
    <source>
        <dbReference type="SAM" id="MobiDB-lite"/>
    </source>
</evidence>
<accession>A0A6L2LXN9</accession>
<comment type="caution">
    <text evidence="2">The sequence shown here is derived from an EMBL/GenBank/DDBJ whole genome shotgun (WGS) entry which is preliminary data.</text>
</comment>
<name>A0A6L2LXN9_TANCI</name>
<protein>
    <submittedName>
        <fullName evidence="2">Uncharacterized protein</fullName>
    </submittedName>
</protein>
<dbReference type="EMBL" id="BKCJ010005138">
    <property type="protein sequence ID" value="GEU65104.1"/>
    <property type="molecule type" value="Genomic_DNA"/>
</dbReference>
<organism evidence="2">
    <name type="scientific">Tanacetum cinerariifolium</name>
    <name type="common">Dalmatian daisy</name>
    <name type="synonym">Chrysanthemum cinerariifolium</name>
    <dbReference type="NCBI Taxonomy" id="118510"/>
    <lineage>
        <taxon>Eukaryota</taxon>
        <taxon>Viridiplantae</taxon>
        <taxon>Streptophyta</taxon>
        <taxon>Embryophyta</taxon>
        <taxon>Tracheophyta</taxon>
        <taxon>Spermatophyta</taxon>
        <taxon>Magnoliopsida</taxon>
        <taxon>eudicotyledons</taxon>
        <taxon>Gunneridae</taxon>
        <taxon>Pentapetalae</taxon>
        <taxon>asterids</taxon>
        <taxon>campanulids</taxon>
        <taxon>Asterales</taxon>
        <taxon>Asteraceae</taxon>
        <taxon>Asteroideae</taxon>
        <taxon>Anthemideae</taxon>
        <taxon>Anthemidinae</taxon>
        <taxon>Tanacetum</taxon>
    </lineage>
</organism>
<feature type="region of interest" description="Disordered" evidence="1">
    <location>
        <begin position="139"/>
        <end position="175"/>
    </location>
</feature>
<proteinExistence type="predicted"/>
<feature type="non-terminal residue" evidence="2">
    <location>
        <position position="326"/>
    </location>
</feature>
<sequence length="326" mass="35857">MSPSGRSLYLCDGIYDVTPSDYYLPVMAAPIIPIFSNTLEESVGSSTSRVVLFVMIPTIILADVSTLVHATIPSVIHDSVAEISILSPREPKAGVTIVASPTWEIPFGRPYRTQPNGVLRMMTARKRVHTVPVRISANRKRLHSLSSSPPPKRSRTSSCSSSSEGSFPDSSTSLSERIRGSSDALFFEVTIKESLEVGSEEDIDLDGMVDIEADITAEAAAADEIRAETEVGFRGDDEAKDEAESSARGTMEIRVYIVFELEILADSLVPASGGGSREDFEIGLDVVIQELYDHMEEIYAQRISDIEEEQRAREIRALADERERWL</sequence>
<dbReference type="AlphaFoldDB" id="A0A6L2LXN9"/>
<reference evidence="2" key="1">
    <citation type="journal article" date="2019" name="Sci. Rep.">
        <title>Draft genome of Tanacetum cinerariifolium, the natural source of mosquito coil.</title>
        <authorList>
            <person name="Yamashiro T."/>
            <person name="Shiraishi A."/>
            <person name="Satake H."/>
            <person name="Nakayama K."/>
        </authorList>
    </citation>
    <scope>NUCLEOTIDE SEQUENCE</scope>
</reference>